<gene>
    <name evidence="1" type="ORF">BIV18_07570</name>
</gene>
<organism evidence="1 2">
    <name type="scientific">Peptoniphilus porci</name>
    <dbReference type="NCBI Taxonomy" id="2652280"/>
    <lineage>
        <taxon>Bacteria</taxon>
        <taxon>Bacillati</taxon>
        <taxon>Bacillota</taxon>
        <taxon>Tissierellia</taxon>
        <taxon>Tissierellales</taxon>
        <taxon>Peptoniphilaceae</taxon>
        <taxon>Peptoniphilus</taxon>
    </lineage>
</organism>
<proteinExistence type="predicted"/>
<keyword evidence="2" id="KW-1185">Reference proteome</keyword>
<name>A0A1U7M1C8_9FIRM</name>
<sequence length="64" mass="7513">MKNALLRALMYNIIGLFIMGVFYFLKYDINKTHTKEMLLIIFLGEVCYWLTVLIGLLVIKKLKS</sequence>
<comment type="caution">
    <text evidence="1">The sequence shown here is derived from an EMBL/GenBank/DDBJ whole genome shotgun (WGS) entry which is preliminary data.</text>
</comment>
<dbReference type="AlphaFoldDB" id="A0A1U7M1C8"/>
<accession>A0A848RIN2</accession>
<accession>A0A1U7M1C8</accession>
<evidence type="ECO:0000313" key="2">
    <source>
        <dbReference type="Proteomes" id="UP000187166"/>
    </source>
</evidence>
<protein>
    <submittedName>
        <fullName evidence="1">Uncharacterized protein</fullName>
    </submittedName>
</protein>
<dbReference type="Proteomes" id="UP000187166">
    <property type="component" value="Unassembled WGS sequence"/>
</dbReference>
<dbReference type="STRING" id="1465756.BIV18_07570"/>
<reference evidence="1 2" key="1">
    <citation type="journal article" date="2016" name="Appl. Environ. Microbiol.">
        <title>Function and Phylogeny of Bacterial Butyryl Coenzyme A:Acetate Transferases and Their Diversity in the Proximal Colon of Swine.</title>
        <authorList>
            <person name="Trachsel J."/>
            <person name="Bayles D.O."/>
            <person name="Looft T."/>
            <person name="Levine U.Y."/>
            <person name="Allen H.K."/>
        </authorList>
    </citation>
    <scope>NUCLEOTIDE SEQUENCE [LARGE SCALE GENOMIC DNA]</scope>
    <source>
        <strain evidence="1 2">35-6-1</strain>
    </source>
</reference>
<evidence type="ECO:0000313" key="1">
    <source>
        <dbReference type="EMBL" id="OLR65377.1"/>
    </source>
</evidence>
<dbReference type="EMBL" id="MJIH01000001">
    <property type="protein sequence ID" value="OLR65377.1"/>
    <property type="molecule type" value="Genomic_DNA"/>
</dbReference>